<evidence type="ECO:0000259" key="4">
    <source>
        <dbReference type="Pfam" id="PF03717"/>
    </source>
</evidence>
<dbReference type="SUPFAM" id="SSF56601">
    <property type="entry name" value="beta-lactamase/transpeptidase-like"/>
    <property type="match status" value="1"/>
</dbReference>
<evidence type="ECO:0008006" key="6">
    <source>
        <dbReference type="Google" id="ProtNLM"/>
    </source>
</evidence>
<proteinExistence type="predicted"/>
<dbReference type="InterPro" id="IPR012338">
    <property type="entry name" value="Beta-lactam/transpept-like"/>
</dbReference>
<dbReference type="PANTHER" id="PTHR30627">
    <property type="entry name" value="PEPTIDOGLYCAN D,D-TRANSPEPTIDASE"/>
    <property type="match status" value="1"/>
</dbReference>
<feature type="non-terminal residue" evidence="5">
    <location>
        <position position="265"/>
    </location>
</feature>
<feature type="domain" description="Penicillin-binding protein transpeptidase" evidence="3">
    <location>
        <begin position="134"/>
        <end position="265"/>
    </location>
</feature>
<dbReference type="Pfam" id="PF00905">
    <property type="entry name" value="Transpeptidase"/>
    <property type="match status" value="1"/>
</dbReference>
<dbReference type="Gene3D" id="3.90.1310.10">
    <property type="entry name" value="Penicillin-binding protein 2a (Domain 2)"/>
    <property type="match status" value="1"/>
</dbReference>
<dbReference type="InterPro" id="IPR050515">
    <property type="entry name" value="Beta-lactam/transpept"/>
</dbReference>
<gene>
    <name evidence="5" type="ORF">S06H3_41703</name>
</gene>
<evidence type="ECO:0000259" key="3">
    <source>
        <dbReference type="Pfam" id="PF00905"/>
    </source>
</evidence>
<dbReference type="EMBL" id="BARV01025731">
    <property type="protein sequence ID" value="GAI46251.1"/>
    <property type="molecule type" value="Genomic_DNA"/>
</dbReference>
<protein>
    <recommendedName>
        <fullName evidence="6">Penicillin-binding protein transpeptidase domain-containing protein</fullName>
    </recommendedName>
</protein>
<dbReference type="Gene3D" id="3.40.710.10">
    <property type="entry name" value="DD-peptidase/beta-lactamase superfamily"/>
    <property type="match status" value="1"/>
</dbReference>
<name>X1PUP5_9ZZZZ</name>
<evidence type="ECO:0000256" key="2">
    <source>
        <dbReference type="ARBA" id="ARBA00023136"/>
    </source>
</evidence>
<dbReference type="GO" id="GO:0008658">
    <property type="term" value="F:penicillin binding"/>
    <property type="evidence" value="ECO:0007669"/>
    <property type="project" value="InterPro"/>
</dbReference>
<feature type="non-terminal residue" evidence="5">
    <location>
        <position position="1"/>
    </location>
</feature>
<comment type="caution">
    <text evidence="5">The sequence shown here is derived from an EMBL/GenBank/DDBJ whole genome shotgun (WGS) entry which is preliminary data.</text>
</comment>
<sequence length="265" mass="30141">IYENLNKEEIVSLEENKLRLRGVLIDILPQRLYPFGNTASHVLGYLGQIDISRITKLRPYGYKLRDLMGYGGIEEYYDLVLRGEKGGVQIEVDNRGERVRTVGYKPPKAGKDIQITIDIRIQEIIDESMQHNRGVVVIMDPYTGEIIALSSHPNYDPNDFIEGDEEAINNLLRDKDSPLFNRAISGQYPPGSVFKIVTAVSALGKNYSLINKSFFCNGKIQIGERDYNCWSVHREETLRDAIVHSCNVYLYNLGLLIGPEIINKY</sequence>
<reference evidence="5" key="1">
    <citation type="journal article" date="2014" name="Front. Microbiol.">
        <title>High frequency of phylogenetically diverse reductive dehalogenase-homologous genes in deep subseafloor sedimentary metagenomes.</title>
        <authorList>
            <person name="Kawai M."/>
            <person name="Futagami T."/>
            <person name="Toyoda A."/>
            <person name="Takaki Y."/>
            <person name="Nishi S."/>
            <person name="Hori S."/>
            <person name="Arai W."/>
            <person name="Tsubouchi T."/>
            <person name="Morono Y."/>
            <person name="Uchiyama I."/>
            <person name="Ito T."/>
            <person name="Fujiyama A."/>
            <person name="Inagaki F."/>
            <person name="Takami H."/>
        </authorList>
    </citation>
    <scope>NUCLEOTIDE SEQUENCE</scope>
    <source>
        <strain evidence="5">Expedition CK06-06</strain>
    </source>
</reference>
<feature type="domain" description="Penicillin-binding protein dimerisation" evidence="4">
    <location>
        <begin position="2"/>
        <end position="101"/>
    </location>
</feature>
<evidence type="ECO:0000313" key="5">
    <source>
        <dbReference type="EMBL" id="GAI46251.1"/>
    </source>
</evidence>
<dbReference type="InterPro" id="IPR005311">
    <property type="entry name" value="PBP_dimer"/>
</dbReference>
<dbReference type="Pfam" id="PF03717">
    <property type="entry name" value="PBP_dimer"/>
    <property type="match status" value="1"/>
</dbReference>
<evidence type="ECO:0000256" key="1">
    <source>
        <dbReference type="ARBA" id="ARBA00004370"/>
    </source>
</evidence>
<keyword evidence="2" id="KW-0472">Membrane</keyword>
<dbReference type="AlphaFoldDB" id="X1PUP5"/>
<dbReference type="InterPro" id="IPR001460">
    <property type="entry name" value="PCN-bd_Tpept"/>
</dbReference>
<accession>X1PUP5</accession>
<dbReference type="GO" id="GO:0071555">
    <property type="term" value="P:cell wall organization"/>
    <property type="evidence" value="ECO:0007669"/>
    <property type="project" value="TreeGrafter"/>
</dbReference>
<comment type="subcellular location">
    <subcellularLocation>
        <location evidence="1">Membrane</location>
    </subcellularLocation>
</comment>
<dbReference type="GO" id="GO:0005886">
    <property type="term" value="C:plasma membrane"/>
    <property type="evidence" value="ECO:0007669"/>
    <property type="project" value="TreeGrafter"/>
</dbReference>
<organism evidence="5">
    <name type="scientific">marine sediment metagenome</name>
    <dbReference type="NCBI Taxonomy" id="412755"/>
    <lineage>
        <taxon>unclassified sequences</taxon>
        <taxon>metagenomes</taxon>
        <taxon>ecological metagenomes</taxon>
    </lineage>
</organism>